<keyword evidence="3" id="KW-1133">Transmembrane helix</keyword>
<evidence type="ECO:0000313" key="4">
    <source>
        <dbReference type="EMBL" id="WVY91257.1"/>
    </source>
</evidence>
<proteinExistence type="inferred from homology"/>
<organism evidence="4 5">
    <name type="scientific">Vigna mungo</name>
    <name type="common">Black gram</name>
    <name type="synonym">Phaseolus mungo</name>
    <dbReference type="NCBI Taxonomy" id="3915"/>
    <lineage>
        <taxon>Eukaryota</taxon>
        <taxon>Viridiplantae</taxon>
        <taxon>Streptophyta</taxon>
        <taxon>Embryophyta</taxon>
        <taxon>Tracheophyta</taxon>
        <taxon>Spermatophyta</taxon>
        <taxon>Magnoliopsida</taxon>
        <taxon>eudicotyledons</taxon>
        <taxon>Gunneridae</taxon>
        <taxon>Pentapetalae</taxon>
        <taxon>rosids</taxon>
        <taxon>fabids</taxon>
        <taxon>Fabales</taxon>
        <taxon>Fabaceae</taxon>
        <taxon>Papilionoideae</taxon>
        <taxon>50 kb inversion clade</taxon>
        <taxon>NPAAA clade</taxon>
        <taxon>indigoferoid/millettioid clade</taxon>
        <taxon>Phaseoleae</taxon>
        <taxon>Vigna</taxon>
    </lineage>
</organism>
<accession>A0AAQ3RFX6</accession>
<sequence length="211" mass="23266">MTVEATRAQRRRGGTWQGRVSSSSLRSDSRGRTKLPSPLPFLTENVKRHCSVSSSASHSELLSLVRRPIQAFAMVDVVVTTTGGIEEDLIKCLAPTSIGDFSLPGVMRCEDFMFSACSILGFVIWGLIVLFAVSFINGVELNELKECDSCGYHGEDDGVDSRARSRCAILGNYYRPTYGRVSYSSIFWDWKTLRSAIKAGLSCSEYAARLL</sequence>
<name>A0AAQ3RFX6_VIGMU</name>
<evidence type="ECO:0000256" key="1">
    <source>
        <dbReference type="ARBA" id="ARBA00009892"/>
    </source>
</evidence>
<feature type="non-terminal residue" evidence="4">
    <location>
        <position position="1"/>
    </location>
</feature>
<evidence type="ECO:0000256" key="2">
    <source>
        <dbReference type="SAM" id="MobiDB-lite"/>
    </source>
</evidence>
<evidence type="ECO:0000313" key="5">
    <source>
        <dbReference type="Proteomes" id="UP001374535"/>
    </source>
</evidence>
<protein>
    <submittedName>
        <fullName evidence="4">Uncharacterized protein</fullName>
    </submittedName>
</protein>
<dbReference type="InterPro" id="IPR036982">
    <property type="entry name" value="Deoxyhypusine_synthase_sf"/>
</dbReference>
<dbReference type="Proteomes" id="UP001374535">
    <property type="component" value="Chromosome 11"/>
</dbReference>
<dbReference type="SUPFAM" id="SSF52467">
    <property type="entry name" value="DHS-like NAD/FAD-binding domain"/>
    <property type="match status" value="1"/>
</dbReference>
<dbReference type="EMBL" id="CP144690">
    <property type="protein sequence ID" value="WVY91257.1"/>
    <property type="molecule type" value="Genomic_DNA"/>
</dbReference>
<dbReference type="Pfam" id="PF01916">
    <property type="entry name" value="DS"/>
    <property type="match status" value="1"/>
</dbReference>
<dbReference type="InterPro" id="IPR029035">
    <property type="entry name" value="DHS-like_NAD/FAD-binding_dom"/>
</dbReference>
<dbReference type="Gene3D" id="3.40.910.10">
    <property type="entry name" value="Deoxyhypusine synthase"/>
    <property type="match status" value="1"/>
</dbReference>
<keyword evidence="3" id="KW-0812">Transmembrane</keyword>
<keyword evidence="5" id="KW-1185">Reference proteome</keyword>
<reference evidence="4 5" key="1">
    <citation type="journal article" date="2023" name="Life. Sci Alliance">
        <title>Evolutionary insights into 3D genome organization and epigenetic landscape of Vigna mungo.</title>
        <authorList>
            <person name="Junaid A."/>
            <person name="Singh B."/>
            <person name="Bhatia S."/>
        </authorList>
    </citation>
    <scope>NUCLEOTIDE SEQUENCE [LARGE SCALE GENOMIC DNA]</scope>
    <source>
        <strain evidence="4">Urdbean</strain>
    </source>
</reference>
<comment type="similarity">
    <text evidence="1">Belongs to the deoxyhypusine synthase family.</text>
</comment>
<evidence type="ECO:0000256" key="3">
    <source>
        <dbReference type="SAM" id="Phobius"/>
    </source>
</evidence>
<feature type="transmembrane region" description="Helical" evidence="3">
    <location>
        <begin position="112"/>
        <end position="136"/>
    </location>
</feature>
<gene>
    <name evidence="4" type="ORF">V8G54_036771</name>
</gene>
<feature type="region of interest" description="Disordered" evidence="2">
    <location>
        <begin position="1"/>
        <end position="38"/>
    </location>
</feature>
<dbReference type="InterPro" id="IPR002773">
    <property type="entry name" value="Deoxyhypusine_synthase"/>
</dbReference>
<keyword evidence="3" id="KW-0472">Membrane</keyword>
<dbReference type="AlphaFoldDB" id="A0AAQ3RFX6"/>